<reference evidence="2 3" key="1">
    <citation type="submission" date="2018-01" db="EMBL/GenBank/DDBJ databases">
        <title>The draft genome sequence of Halioglobus lutimaris HF004.</title>
        <authorList>
            <person name="Du Z.-J."/>
            <person name="Shi M.-J."/>
        </authorList>
    </citation>
    <scope>NUCLEOTIDE SEQUENCE [LARGE SCALE GENOMIC DNA]</scope>
    <source>
        <strain evidence="2 3">HF004</strain>
    </source>
</reference>
<gene>
    <name evidence="2" type="ORF">C0039_01085</name>
</gene>
<dbReference type="OrthoDB" id="9181276at2"/>
<keyword evidence="3" id="KW-1185">Reference proteome</keyword>
<accession>A0A2N5X975</accession>
<evidence type="ECO:0000313" key="2">
    <source>
        <dbReference type="EMBL" id="PLW71008.1"/>
    </source>
</evidence>
<protein>
    <submittedName>
        <fullName evidence="2">Uncharacterized protein</fullName>
    </submittedName>
</protein>
<organism evidence="2 3">
    <name type="scientific">Pseudohalioglobus lutimaris</name>
    <dbReference type="NCBI Taxonomy" id="1737061"/>
    <lineage>
        <taxon>Bacteria</taxon>
        <taxon>Pseudomonadati</taxon>
        <taxon>Pseudomonadota</taxon>
        <taxon>Gammaproteobacteria</taxon>
        <taxon>Cellvibrionales</taxon>
        <taxon>Halieaceae</taxon>
        <taxon>Pseudohalioglobus</taxon>
    </lineage>
</organism>
<dbReference type="EMBL" id="PKUS01000001">
    <property type="protein sequence ID" value="PLW71008.1"/>
    <property type="molecule type" value="Genomic_DNA"/>
</dbReference>
<proteinExistence type="predicted"/>
<evidence type="ECO:0000256" key="1">
    <source>
        <dbReference type="SAM" id="Coils"/>
    </source>
</evidence>
<evidence type="ECO:0000313" key="3">
    <source>
        <dbReference type="Proteomes" id="UP000235005"/>
    </source>
</evidence>
<name>A0A2N5X975_9GAMM</name>
<dbReference type="Proteomes" id="UP000235005">
    <property type="component" value="Unassembled WGS sequence"/>
</dbReference>
<dbReference type="AlphaFoldDB" id="A0A2N5X975"/>
<comment type="caution">
    <text evidence="2">The sequence shown here is derived from an EMBL/GenBank/DDBJ whole genome shotgun (WGS) entry which is preliminary data.</text>
</comment>
<keyword evidence="1" id="KW-0175">Coiled coil</keyword>
<feature type="coiled-coil region" evidence="1">
    <location>
        <begin position="61"/>
        <end position="88"/>
    </location>
</feature>
<sequence length="112" mass="12729">MDFRVREINETLQSDHTLSDYPYTFRVLSLENGIAEVSSPRSAQMSAIQGLRILFPSLQNASAVSDEMMSAQEELARVQSRAGQLVSEQEDVNQVRWVLDEKWLSSYGVYVQ</sequence>